<dbReference type="InterPro" id="IPR039426">
    <property type="entry name" value="TonB-dep_rcpt-like"/>
</dbReference>
<evidence type="ECO:0000256" key="5">
    <source>
        <dbReference type="ARBA" id="ARBA00022692"/>
    </source>
</evidence>
<accession>A0ABM8B4D2</accession>
<keyword evidence="3 11" id="KW-1134">Transmembrane beta strand</keyword>
<dbReference type="Pfam" id="PF07715">
    <property type="entry name" value="Plug"/>
    <property type="match status" value="1"/>
</dbReference>
<feature type="domain" description="TonB-dependent receptor-like beta-barrel" evidence="14">
    <location>
        <begin position="262"/>
        <end position="662"/>
    </location>
</feature>
<proteinExistence type="inferred from homology"/>
<evidence type="ECO:0000313" key="16">
    <source>
        <dbReference type="EMBL" id="BDQ38699.1"/>
    </source>
</evidence>
<evidence type="ECO:0000256" key="11">
    <source>
        <dbReference type="PROSITE-ProRule" id="PRU01360"/>
    </source>
</evidence>
<feature type="chain" id="PRO_5045665189" evidence="13">
    <location>
        <begin position="28"/>
        <end position="697"/>
    </location>
</feature>
<dbReference type="PANTHER" id="PTHR32552:SF81">
    <property type="entry name" value="TONB-DEPENDENT OUTER MEMBRANE RECEPTOR"/>
    <property type="match status" value="1"/>
</dbReference>
<dbReference type="InterPro" id="IPR012910">
    <property type="entry name" value="Plug_dom"/>
</dbReference>
<comment type="similarity">
    <text evidence="11 12">Belongs to the TonB-dependent receptor family.</text>
</comment>
<evidence type="ECO:0000256" key="7">
    <source>
        <dbReference type="ARBA" id="ARBA00023065"/>
    </source>
</evidence>
<keyword evidence="2 11" id="KW-0813">Transport</keyword>
<gene>
    <name evidence="16" type="ORF">SYK_30590</name>
</gene>
<keyword evidence="9 11" id="KW-0472">Membrane</keyword>
<keyword evidence="10 11" id="KW-0998">Cell outer membrane</keyword>
<sequence>MISIFRKGLLAAFFMLFAMALVSPAVAQDKDEVEKKDSQPVTLGATVVTAQKREENVQDVPISMDVFSGMDIDDAGIGDLSELTLFSPNVYAKQSTNQQMIIMRGLSSHNVVLNTPAGLFVDDICYPLTFMQNPELLDIERIEVLRGPQGTLYGHNTEAGAIRIITRQPDNTVRGKVFIEPGFYNSSERDSWLYTAGASLSGPLVEDLLYMGGSFLTKGTPGYMENIYDGDKRAAKEESQNGQIKLRWTPSDPWDISLLVNASHKDNGYGYMHYVDGPLASDKYTINWDGANSWVDESNGQSLHVKYKANWADVTSITTRNNYNTRFKNDGEFGPLVFPDQKFKFINESYSQEVRFNSIESENPFEWLGGVFVSYDDNDAKAAFFGQSRDTSFENTNYAVFGQMAYTFFDALKLSVGLRFDHQQSDGEQDLTSAGQSYDKSIVHDDVLPKVSLSYDVNDHFMTYASFSKGLLAGGYNYAFATDSDTLTFGPETTWNYELGMKSDWFGNKLTFNAAGYYIDIKDKQVEEFLSGPAVRSVTNAAEASSRGFEMEMEYRPAHGWFLFGNYGYADARIDQWVSDEMGGGTFDYKDKKLPHAPEYTYNIGAEYVHDTGYFGRLDLLGVGGFYTDAKNTTWVSPYEVVNVRAGRRMESWDVSVWCKNLLNREYYLDKGVYIGGNEIASDGAPRSVGVNLTYHF</sequence>
<evidence type="ECO:0000256" key="13">
    <source>
        <dbReference type="SAM" id="SignalP"/>
    </source>
</evidence>
<dbReference type="InterPro" id="IPR036942">
    <property type="entry name" value="Beta-barrel_TonB_sf"/>
</dbReference>
<keyword evidence="8 12" id="KW-0798">TonB box</keyword>
<evidence type="ECO:0000256" key="6">
    <source>
        <dbReference type="ARBA" id="ARBA00023004"/>
    </source>
</evidence>
<keyword evidence="16" id="KW-0675">Receptor</keyword>
<evidence type="ECO:0000256" key="1">
    <source>
        <dbReference type="ARBA" id="ARBA00004571"/>
    </source>
</evidence>
<evidence type="ECO:0000256" key="8">
    <source>
        <dbReference type="ARBA" id="ARBA00023077"/>
    </source>
</evidence>
<organism evidence="16 17">
    <name type="scientific">Pseudodesulfovibrio nedwellii</name>
    <dbReference type="NCBI Taxonomy" id="2973072"/>
    <lineage>
        <taxon>Bacteria</taxon>
        <taxon>Pseudomonadati</taxon>
        <taxon>Thermodesulfobacteriota</taxon>
        <taxon>Desulfovibrionia</taxon>
        <taxon>Desulfovibrionales</taxon>
        <taxon>Desulfovibrionaceae</taxon>
    </lineage>
</organism>
<evidence type="ECO:0000313" key="17">
    <source>
        <dbReference type="Proteomes" id="UP001317742"/>
    </source>
</evidence>
<evidence type="ECO:0000256" key="10">
    <source>
        <dbReference type="ARBA" id="ARBA00023237"/>
    </source>
</evidence>
<dbReference type="RefSeq" id="WP_281761193.1">
    <property type="nucleotide sequence ID" value="NZ_AP026709.1"/>
</dbReference>
<reference evidence="16 17" key="1">
    <citation type="submission" date="2022-08" db="EMBL/GenBank/DDBJ databases">
        <title>Genome Sequence of the sulphate-reducing bacterium, Pseudodesulfovibrio sp. SYK.</title>
        <authorList>
            <person name="Kondo R."/>
            <person name="Kataoka T."/>
        </authorList>
    </citation>
    <scope>NUCLEOTIDE SEQUENCE [LARGE SCALE GENOMIC DNA]</scope>
    <source>
        <strain evidence="16 17">SYK</strain>
    </source>
</reference>
<dbReference type="SUPFAM" id="SSF56935">
    <property type="entry name" value="Porins"/>
    <property type="match status" value="1"/>
</dbReference>
<dbReference type="Pfam" id="PF00593">
    <property type="entry name" value="TonB_dep_Rec_b-barrel"/>
    <property type="match status" value="1"/>
</dbReference>
<evidence type="ECO:0000259" key="14">
    <source>
        <dbReference type="Pfam" id="PF00593"/>
    </source>
</evidence>
<keyword evidence="6" id="KW-0408">Iron</keyword>
<dbReference type="PROSITE" id="PS52016">
    <property type="entry name" value="TONB_DEPENDENT_REC_3"/>
    <property type="match status" value="1"/>
</dbReference>
<keyword evidence="17" id="KW-1185">Reference proteome</keyword>
<evidence type="ECO:0000259" key="15">
    <source>
        <dbReference type="Pfam" id="PF07715"/>
    </source>
</evidence>
<feature type="domain" description="TonB-dependent receptor plug" evidence="15">
    <location>
        <begin position="57"/>
        <end position="160"/>
    </location>
</feature>
<keyword evidence="7" id="KW-0406">Ion transport</keyword>
<feature type="signal peptide" evidence="13">
    <location>
        <begin position="1"/>
        <end position="27"/>
    </location>
</feature>
<dbReference type="Proteomes" id="UP001317742">
    <property type="component" value="Chromosome"/>
</dbReference>
<protein>
    <submittedName>
        <fullName evidence="16">TonB-dependent receptor</fullName>
    </submittedName>
</protein>
<dbReference type="CDD" id="cd01347">
    <property type="entry name" value="ligand_gated_channel"/>
    <property type="match status" value="1"/>
</dbReference>
<dbReference type="InterPro" id="IPR000531">
    <property type="entry name" value="Beta-barrel_TonB"/>
</dbReference>
<evidence type="ECO:0000256" key="4">
    <source>
        <dbReference type="ARBA" id="ARBA00022496"/>
    </source>
</evidence>
<dbReference type="PANTHER" id="PTHR32552">
    <property type="entry name" value="FERRICHROME IRON RECEPTOR-RELATED"/>
    <property type="match status" value="1"/>
</dbReference>
<evidence type="ECO:0000256" key="2">
    <source>
        <dbReference type="ARBA" id="ARBA00022448"/>
    </source>
</evidence>
<keyword evidence="4" id="KW-0410">Iron transport</keyword>
<evidence type="ECO:0000256" key="3">
    <source>
        <dbReference type="ARBA" id="ARBA00022452"/>
    </source>
</evidence>
<dbReference type="Gene3D" id="2.40.170.20">
    <property type="entry name" value="TonB-dependent receptor, beta-barrel domain"/>
    <property type="match status" value="1"/>
</dbReference>
<name>A0ABM8B4D2_9BACT</name>
<dbReference type="EMBL" id="AP026709">
    <property type="protein sequence ID" value="BDQ38699.1"/>
    <property type="molecule type" value="Genomic_DNA"/>
</dbReference>
<evidence type="ECO:0000256" key="12">
    <source>
        <dbReference type="RuleBase" id="RU003357"/>
    </source>
</evidence>
<keyword evidence="5 11" id="KW-0812">Transmembrane</keyword>
<comment type="subcellular location">
    <subcellularLocation>
        <location evidence="1 11">Cell outer membrane</location>
        <topology evidence="1 11">Multi-pass membrane protein</topology>
    </subcellularLocation>
</comment>
<keyword evidence="13" id="KW-0732">Signal</keyword>
<evidence type="ECO:0000256" key="9">
    <source>
        <dbReference type="ARBA" id="ARBA00023136"/>
    </source>
</evidence>